<accession>A0A511UK65</accession>
<keyword evidence="3 5" id="KW-0808">Transferase</keyword>
<dbReference type="PANTHER" id="PTHR37010">
    <property type="entry name" value="SULFURTRANSFERASE TUSE"/>
    <property type="match status" value="1"/>
</dbReference>
<protein>
    <recommendedName>
        <fullName evidence="3">Sulfurtransferase</fullName>
        <ecNumber evidence="3">2.8.1.-</ecNumber>
    </recommendedName>
</protein>
<proteinExistence type="inferred from homology"/>
<evidence type="ECO:0000313" key="6">
    <source>
        <dbReference type="Proteomes" id="UP000321303"/>
    </source>
</evidence>
<dbReference type="EC" id="2.8.1.-" evidence="3"/>
<dbReference type="Gene3D" id="1.10.10.370">
    <property type="entry name" value="DsrC-like protein, C-terminal domain"/>
    <property type="match status" value="1"/>
</dbReference>
<dbReference type="GO" id="GO:0002143">
    <property type="term" value="P:tRNA wobble position uridine thiolation"/>
    <property type="evidence" value="ECO:0007669"/>
    <property type="project" value="TreeGrafter"/>
</dbReference>
<dbReference type="InterPro" id="IPR043163">
    <property type="entry name" value="DsrC-like_N"/>
</dbReference>
<dbReference type="PIRSF" id="PIRSF006223">
    <property type="entry name" value="DsrC_TusE"/>
    <property type="match status" value="1"/>
</dbReference>
<dbReference type="GO" id="GO:0005737">
    <property type="term" value="C:cytoplasm"/>
    <property type="evidence" value="ECO:0007669"/>
    <property type="project" value="UniProtKB-SubCell"/>
</dbReference>
<dbReference type="GO" id="GO:0016740">
    <property type="term" value="F:transferase activity"/>
    <property type="evidence" value="ECO:0007669"/>
    <property type="project" value="UniProtKB-KW"/>
</dbReference>
<dbReference type="Pfam" id="PF04358">
    <property type="entry name" value="DsrC"/>
    <property type="match status" value="1"/>
</dbReference>
<sequence length="125" mass="14278">MQKLLPGTNMSESKIYRYLDSQRKYPLDPEGYLVNQSEWSESVAKLMAEEEGLVLTAEHWEIIEVVRAFYQRYEMAPAMRPLVKATKNALGEEKGRSIYLMQLFPGSPAKRIARLAGLPKPTNCL</sequence>
<keyword evidence="6" id="KW-1185">Reference proteome</keyword>
<evidence type="ECO:0000313" key="5">
    <source>
        <dbReference type="EMBL" id="GEN26987.1"/>
    </source>
</evidence>
<dbReference type="Proteomes" id="UP000321303">
    <property type="component" value="Unassembled WGS sequence"/>
</dbReference>
<comment type="function">
    <text evidence="3">Part of a sulfur-relay system.</text>
</comment>
<dbReference type="InterPro" id="IPR025526">
    <property type="entry name" value="DsrC-like_dom_sf"/>
</dbReference>
<dbReference type="InterPro" id="IPR007453">
    <property type="entry name" value="DsrC/TusE"/>
</dbReference>
<dbReference type="AlphaFoldDB" id="A0A511UK65"/>
<dbReference type="PANTHER" id="PTHR37010:SF1">
    <property type="entry name" value="SULFURTRANSFERASE TUSE"/>
    <property type="match status" value="1"/>
</dbReference>
<reference evidence="5 6" key="1">
    <citation type="submission" date="2019-07" db="EMBL/GenBank/DDBJ databases">
        <title>Whole genome shotgun sequence of Halomonas variabilis NBRC 102410.</title>
        <authorList>
            <person name="Hosoyama A."/>
            <person name="Uohara A."/>
            <person name="Ohji S."/>
            <person name="Ichikawa N."/>
        </authorList>
    </citation>
    <scope>NUCLEOTIDE SEQUENCE [LARGE SCALE GENOMIC DNA]</scope>
    <source>
        <strain evidence="5 6">NBRC 102410</strain>
    </source>
</reference>
<evidence type="ECO:0000256" key="4">
    <source>
        <dbReference type="PIRSR" id="PIRSR006223-50"/>
    </source>
</evidence>
<evidence type="ECO:0000256" key="2">
    <source>
        <dbReference type="ARBA" id="ARBA00022490"/>
    </source>
</evidence>
<keyword evidence="2" id="KW-0963">Cytoplasm</keyword>
<name>A0A511UK65_9GAMM</name>
<dbReference type="Gene3D" id="3.30.1420.10">
    <property type="match status" value="1"/>
</dbReference>
<organism evidence="5 6">
    <name type="scientific">Halovibrio variabilis</name>
    <dbReference type="NCBI Taxonomy" id="31910"/>
    <lineage>
        <taxon>Bacteria</taxon>
        <taxon>Pseudomonadati</taxon>
        <taxon>Pseudomonadota</taxon>
        <taxon>Gammaproteobacteria</taxon>
        <taxon>Oceanospirillales</taxon>
        <taxon>Halomonadaceae</taxon>
        <taxon>Halovibrio</taxon>
    </lineage>
</organism>
<comment type="subcellular location">
    <subcellularLocation>
        <location evidence="1">Cytoplasm</location>
    </subcellularLocation>
</comment>
<dbReference type="GO" id="GO:0097163">
    <property type="term" value="F:sulfur carrier activity"/>
    <property type="evidence" value="ECO:0007669"/>
    <property type="project" value="TreeGrafter"/>
</dbReference>
<evidence type="ECO:0000256" key="1">
    <source>
        <dbReference type="ARBA" id="ARBA00004496"/>
    </source>
</evidence>
<dbReference type="NCBIfam" id="TIGR03342">
    <property type="entry name" value="dsrC_tusE_dsvC"/>
    <property type="match status" value="1"/>
</dbReference>
<comment type="similarity">
    <text evidence="3">Belongs to the dsrC/tusE family.</text>
</comment>
<dbReference type="SUPFAM" id="SSF69721">
    <property type="entry name" value="DsrC, the gamma subunit of dissimilatory sulfite reductase"/>
    <property type="match status" value="1"/>
</dbReference>
<dbReference type="InterPro" id="IPR042072">
    <property type="entry name" value="DsrC-like_C"/>
</dbReference>
<dbReference type="EMBL" id="BJXV01000002">
    <property type="protein sequence ID" value="GEN26987.1"/>
    <property type="molecule type" value="Genomic_DNA"/>
</dbReference>
<feature type="active site" description="Cysteine persulfide intermediate" evidence="4">
    <location>
        <position position="124"/>
    </location>
</feature>
<evidence type="ECO:0000256" key="3">
    <source>
        <dbReference type="PIRNR" id="PIRNR006223"/>
    </source>
</evidence>
<gene>
    <name evidence="5" type="primary">tusE</name>
    <name evidence="5" type="ORF">HVA01_06330</name>
</gene>
<comment type="caution">
    <text evidence="5">The sequence shown here is derived from an EMBL/GenBank/DDBJ whole genome shotgun (WGS) entry which is preliminary data.</text>
</comment>